<evidence type="ECO:0000256" key="1">
    <source>
        <dbReference type="SAM" id="MobiDB-lite"/>
    </source>
</evidence>
<feature type="region of interest" description="Disordered" evidence="1">
    <location>
        <begin position="176"/>
        <end position="232"/>
    </location>
</feature>
<name>A0AA38LV53_9TREE</name>
<comment type="caution">
    <text evidence="3">The sequence shown here is derived from an EMBL/GenBank/DDBJ whole genome shotgun (WGS) entry which is preliminary data.</text>
</comment>
<feature type="region of interest" description="Disordered" evidence="1">
    <location>
        <begin position="254"/>
        <end position="291"/>
    </location>
</feature>
<dbReference type="GO" id="GO:0004525">
    <property type="term" value="F:ribonuclease III activity"/>
    <property type="evidence" value="ECO:0007669"/>
    <property type="project" value="InterPro"/>
</dbReference>
<dbReference type="Gene3D" id="3.30.160.20">
    <property type="match status" value="1"/>
</dbReference>
<dbReference type="Proteomes" id="UP001164286">
    <property type="component" value="Unassembled WGS sequence"/>
</dbReference>
<feature type="compositionally biased region" description="Acidic residues" evidence="1">
    <location>
        <begin position="177"/>
        <end position="190"/>
    </location>
</feature>
<dbReference type="SUPFAM" id="SSF69065">
    <property type="entry name" value="RNase III domain-like"/>
    <property type="match status" value="1"/>
</dbReference>
<reference evidence="3" key="1">
    <citation type="journal article" date="2022" name="G3 (Bethesda)">
        <title>High quality genome of the basidiomycete yeast Dioszegia hungarica PDD-24b-2 isolated from cloud water.</title>
        <authorList>
            <person name="Jarrige D."/>
            <person name="Haridas S."/>
            <person name="Bleykasten-Grosshans C."/>
            <person name="Joly M."/>
            <person name="Nadalig T."/>
            <person name="Sancelme M."/>
            <person name="Vuilleumier S."/>
            <person name="Grigoriev I.V."/>
            <person name="Amato P."/>
            <person name="Bringel F."/>
        </authorList>
    </citation>
    <scope>NUCLEOTIDE SEQUENCE</scope>
    <source>
        <strain evidence="3">PDD-24b-2</strain>
    </source>
</reference>
<dbReference type="SMART" id="SM00535">
    <property type="entry name" value="RIBOc"/>
    <property type="match status" value="1"/>
</dbReference>
<gene>
    <name evidence="3" type="ORF">MKK02DRAFT_37766</name>
</gene>
<dbReference type="InterPro" id="IPR000999">
    <property type="entry name" value="RNase_III_dom"/>
</dbReference>
<proteinExistence type="predicted"/>
<evidence type="ECO:0000313" key="4">
    <source>
        <dbReference type="Proteomes" id="UP001164286"/>
    </source>
</evidence>
<feature type="domain" description="RNase III" evidence="2">
    <location>
        <begin position="37"/>
        <end position="161"/>
    </location>
</feature>
<accession>A0AA38LV53</accession>
<evidence type="ECO:0000259" key="2">
    <source>
        <dbReference type="PROSITE" id="PS50142"/>
    </source>
</evidence>
<dbReference type="CDD" id="cd00593">
    <property type="entry name" value="RIBOc"/>
    <property type="match status" value="1"/>
</dbReference>
<dbReference type="SUPFAM" id="SSF54768">
    <property type="entry name" value="dsRNA-binding domain-like"/>
    <property type="match status" value="1"/>
</dbReference>
<dbReference type="RefSeq" id="XP_052944668.1">
    <property type="nucleotide sequence ID" value="XM_053089778.1"/>
</dbReference>
<protein>
    <recommendedName>
        <fullName evidence="2">RNase III domain-containing protein</fullName>
    </recommendedName>
</protein>
<evidence type="ECO:0000313" key="3">
    <source>
        <dbReference type="EMBL" id="KAI9634891.1"/>
    </source>
</evidence>
<dbReference type="AlphaFoldDB" id="A0AA38LV53"/>
<dbReference type="Pfam" id="PF00636">
    <property type="entry name" value="Ribonuclease_3"/>
    <property type="match status" value="1"/>
</dbReference>
<dbReference type="Gene3D" id="1.10.1520.10">
    <property type="entry name" value="Ribonuclease III domain"/>
    <property type="match status" value="1"/>
</dbReference>
<organism evidence="3 4">
    <name type="scientific">Dioszegia hungarica</name>
    <dbReference type="NCBI Taxonomy" id="4972"/>
    <lineage>
        <taxon>Eukaryota</taxon>
        <taxon>Fungi</taxon>
        <taxon>Dikarya</taxon>
        <taxon>Basidiomycota</taxon>
        <taxon>Agaricomycotina</taxon>
        <taxon>Tremellomycetes</taxon>
        <taxon>Tremellales</taxon>
        <taxon>Bulleribasidiaceae</taxon>
        <taxon>Dioszegia</taxon>
    </lineage>
</organism>
<dbReference type="PROSITE" id="PS50142">
    <property type="entry name" value="RNASE_3_2"/>
    <property type="match status" value="1"/>
</dbReference>
<dbReference type="EMBL" id="JAKWFO010000006">
    <property type="protein sequence ID" value="KAI9634891.1"/>
    <property type="molecule type" value="Genomic_DNA"/>
</dbReference>
<sequence>MSGTSTPNSRTRSPTYQITAFGIQDLPPMDFPPLPPITDQGLYDVVTTHSSMCQGPKTPMDFDPKTMVEDYEKLEHVGDGILGAMITVLLHDLFPLLGEGPATTVKGCLVSNATLARISDRYEIPQKLQAHPAAIRMTRQQVKTKASMFEAWIAGVFYSVLNGGSANKLIEDKGYEADQEGETDDEDDNEGPGTEAQEVDDTQQKVDETPAALVPEVSVSDAPAVEEPETVKELDMSAEVSLLMSVMSVEAKAKGPSVQVDLPVEKKDPSPSESTNPAGPIPAPAAPAQASPVIEEPDQVRATVTGTTLTITTLPDLPAAADSRLKYRWLAMIAIDEWLRPLFTPIAHYALDQLRIEQARLALIPVVPTEKPALAPEIIKENLSALGASPILNSYVQHAKAGSVKYEHVEVEEGWKVVCTLTQGDGSAVLGEGVRRNQKTAKALAAHRVCQQLGI</sequence>
<dbReference type="InterPro" id="IPR036389">
    <property type="entry name" value="RNase_III_sf"/>
</dbReference>
<keyword evidence="4" id="KW-1185">Reference proteome</keyword>
<dbReference type="GeneID" id="77728983"/>
<dbReference type="GO" id="GO:0006396">
    <property type="term" value="P:RNA processing"/>
    <property type="evidence" value="ECO:0007669"/>
    <property type="project" value="InterPro"/>
</dbReference>